<evidence type="ECO:0000313" key="2">
    <source>
        <dbReference type="Proteomes" id="UP000036908"/>
    </source>
</evidence>
<dbReference type="OrthoDB" id="7950977at2"/>
<comment type="caution">
    <text evidence="1">The sequence shown here is derived from an EMBL/GenBank/DDBJ whole genome shotgun (WGS) entry which is preliminary data.</text>
</comment>
<dbReference type="Proteomes" id="UP000036908">
    <property type="component" value="Unassembled WGS sequence"/>
</dbReference>
<gene>
    <name evidence="1" type="ORF">OB69_01010</name>
</gene>
<protein>
    <recommendedName>
        <fullName evidence="3">RNA polymerase alpha subunit C-terminal domain-containing protein</fullName>
    </recommendedName>
</protein>
<dbReference type="Gene3D" id="1.10.150.20">
    <property type="entry name" value="5' to 3' exonuclease, C-terminal subdomain"/>
    <property type="match status" value="1"/>
</dbReference>
<reference evidence="2" key="1">
    <citation type="submission" date="2014-11" db="EMBL/GenBank/DDBJ databases">
        <title>Genome sequencing of Roseivirga sp. D-25.</title>
        <authorList>
            <person name="Selvaratnam C."/>
            <person name="Thevarajoo S."/>
            <person name="Goh K.M."/>
            <person name="Eee R."/>
            <person name="Chan K.-G."/>
            <person name="Chong C.S."/>
        </authorList>
    </citation>
    <scope>NUCLEOTIDE SEQUENCE [LARGE SCALE GENOMIC DNA]</scope>
    <source>
        <strain evidence="2">D-25</strain>
    </source>
</reference>
<proteinExistence type="predicted"/>
<dbReference type="NCBIfam" id="NF005841">
    <property type="entry name" value="PRK07758.1"/>
    <property type="match status" value="1"/>
</dbReference>
<name>A0A0L8AQE2_9BACT</name>
<organism evidence="1 2">
    <name type="scientific">Roseivirga seohaensis subsp. aquiponti</name>
    <dbReference type="NCBI Taxonomy" id="1566026"/>
    <lineage>
        <taxon>Bacteria</taxon>
        <taxon>Pseudomonadati</taxon>
        <taxon>Bacteroidota</taxon>
        <taxon>Cytophagia</taxon>
        <taxon>Cytophagales</taxon>
        <taxon>Roseivirgaceae</taxon>
        <taxon>Roseivirga</taxon>
    </lineage>
</organism>
<keyword evidence="2" id="KW-1185">Reference proteome</keyword>
<dbReference type="AlphaFoldDB" id="A0A0L8AQE2"/>
<dbReference type="PATRIC" id="fig|1566026.4.peg.1625"/>
<dbReference type="EMBL" id="JSVA01000002">
    <property type="protein sequence ID" value="KOF04412.1"/>
    <property type="molecule type" value="Genomic_DNA"/>
</dbReference>
<evidence type="ECO:0008006" key="3">
    <source>
        <dbReference type="Google" id="ProtNLM"/>
    </source>
</evidence>
<evidence type="ECO:0000313" key="1">
    <source>
        <dbReference type="EMBL" id="KOF04412.1"/>
    </source>
</evidence>
<accession>A0A0L8AQE2</accession>
<dbReference type="SUPFAM" id="SSF47789">
    <property type="entry name" value="C-terminal domain of RNA polymerase alpha subunit"/>
    <property type="match status" value="1"/>
</dbReference>
<sequence>MEQKQHLKTCLKGHQYYKSSDCPTCPICEAERKPTTGFLSLVSAPARRALEAQGISNLKQLSEYSEKEISSLHGIGPKVMSILKGVLKENNLHFKTN</sequence>